<name>A0ABD3GIH5_9MARC</name>
<comment type="caution">
    <text evidence="2">The sequence shown here is derived from an EMBL/GenBank/DDBJ whole genome shotgun (WGS) entry which is preliminary data.</text>
</comment>
<reference evidence="2 3" key="1">
    <citation type="submission" date="2024-09" db="EMBL/GenBank/DDBJ databases">
        <title>Chromosome-scale assembly of Riccia sorocarpa.</title>
        <authorList>
            <person name="Paukszto L."/>
        </authorList>
    </citation>
    <scope>NUCLEOTIDE SEQUENCE [LARGE SCALE GENOMIC DNA]</scope>
    <source>
        <strain evidence="2">LP-2024</strain>
        <tissue evidence="2">Aerial parts of the thallus</tissue>
    </source>
</reference>
<accession>A0ABD3GIH5</accession>
<proteinExistence type="predicted"/>
<gene>
    <name evidence="2" type="ORF">R1sor_020667</name>
</gene>
<dbReference type="AlphaFoldDB" id="A0ABD3GIH5"/>
<feature type="region of interest" description="Disordered" evidence="1">
    <location>
        <begin position="336"/>
        <end position="372"/>
    </location>
</feature>
<feature type="compositionally biased region" description="Low complexity" evidence="1">
    <location>
        <begin position="336"/>
        <end position="348"/>
    </location>
</feature>
<dbReference type="Proteomes" id="UP001633002">
    <property type="component" value="Unassembled WGS sequence"/>
</dbReference>
<evidence type="ECO:0000313" key="3">
    <source>
        <dbReference type="Proteomes" id="UP001633002"/>
    </source>
</evidence>
<dbReference type="EMBL" id="JBJQOH010000007">
    <property type="protein sequence ID" value="KAL3677711.1"/>
    <property type="molecule type" value="Genomic_DNA"/>
</dbReference>
<organism evidence="2 3">
    <name type="scientific">Riccia sorocarpa</name>
    <dbReference type="NCBI Taxonomy" id="122646"/>
    <lineage>
        <taxon>Eukaryota</taxon>
        <taxon>Viridiplantae</taxon>
        <taxon>Streptophyta</taxon>
        <taxon>Embryophyta</taxon>
        <taxon>Marchantiophyta</taxon>
        <taxon>Marchantiopsida</taxon>
        <taxon>Marchantiidae</taxon>
        <taxon>Marchantiales</taxon>
        <taxon>Ricciaceae</taxon>
        <taxon>Riccia</taxon>
    </lineage>
</organism>
<sequence>MKRSLSTVAVTIDDIVQGGYNVGAEGLECYALSAYGNYLRLVQDSVSCDMFADQLCRGNYLKIANFTFSAKSRKRFEKGDMKNIIKLNPSSKVIVTQSWKPLARPIFFPKDTVASLRLRMQMRYETRDVAVVCIGDMGENNGAYRITVTDGMNDEDTIHVPLDGSFRPDYEQFHRKFTTTQAACVLFKNLSVNLYEHCFRAERHTIIVPIEQEDIVNHLQMIFNKRVNGKVDMKKIRQPILDCVIYDDCNEVTNVTVTGLWIFSVTGENENHLLEIGKKDRIRLLSRVNRIGTFSVNFSELVGIDDLGPPQVPMLLQPKLLPLPVPVPALAIEGVSAEASSEASTEPSTNHDNEDPTEKEAKVEEHMDLEVE</sequence>
<evidence type="ECO:0000256" key="1">
    <source>
        <dbReference type="SAM" id="MobiDB-lite"/>
    </source>
</evidence>
<protein>
    <submittedName>
        <fullName evidence="2">Uncharacterized protein</fullName>
    </submittedName>
</protein>
<evidence type="ECO:0000313" key="2">
    <source>
        <dbReference type="EMBL" id="KAL3677711.1"/>
    </source>
</evidence>
<keyword evidence="3" id="KW-1185">Reference proteome</keyword>
<feature type="compositionally biased region" description="Basic and acidic residues" evidence="1">
    <location>
        <begin position="349"/>
        <end position="372"/>
    </location>
</feature>